<keyword evidence="2" id="KW-1185">Reference proteome</keyword>
<organism evidence="1 2">
    <name type="scientific">Choristoneura fumiferana</name>
    <name type="common">Spruce budworm moth</name>
    <name type="synonym">Archips fumiferana</name>
    <dbReference type="NCBI Taxonomy" id="7141"/>
    <lineage>
        <taxon>Eukaryota</taxon>
        <taxon>Metazoa</taxon>
        <taxon>Ecdysozoa</taxon>
        <taxon>Arthropoda</taxon>
        <taxon>Hexapoda</taxon>
        <taxon>Insecta</taxon>
        <taxon>Pterygota</taxon>
        <taxon>Neoptera</taxon>
        <taxon>Endopterygota</taxon>
        <taxon>Lepidoptera</taxon>
        <taxon>Glossata</taxon>
        <taxon>Ditrysia</taxon>
        <taxon>Tortricoidea</taxon>
        <taxon>Tortricidae</taxon>
        <taxon>Tortricinae</taxon>
        <taxon>Choristoneura</taxon>
    </lineage>
</organism>
<reference evidence="1 2" key="1">
    <citation type="journal article" date="2022" name="Genome Biol. Evol.">
        <title>The Spruce Budworm Genome: Reconstructing the Evolutionary History of Antifreeze Proteins.</title>
        <authorList>
            <person name="Beliveau C."/>
            <person name="Gagne P."/>
            <person name="Picq S."/>
            <person name="Vernygora O."/>
            <person name="Keeling C.I."/>
            <person name="Pinkney K."/>
            <person name="Doucet D."/>
            <person name="Wen F."/>
            <person name="Johnston J.S."/>
            <person name="Maaroufi H."/>
            <person name="Boyle B."/>
            <person name="Laroche J."/>
            <person name="Dewar K."/>
            <person name="Juretic N."/>
            <person name="Blackburn G."/>
            <person name="Nisole A."/>
            <person name="Brunet B."/>
            <person name="Brandao M."/>
            <person name="Lumley L."/>
            <person name="Duan J."/>
            <person name="Quan G."/>
            <person name="Lucarotti C.J."/>
            <person name="Roe A.D."/>
            <person name="Sperling F.A.H."/>
            <person name="Levesque R.C."/>
            <person name="Cusson M."/>
        </authorList>
    </citation>
    <scope>NUCLEOTIDE SEQUENCE [LARGE SCALE GENOMIC DNA]</scope>
    <source>
        <strain evidence="1">Glfc:IPQL:Cfum</strain>
    </source>
</reference>
<protein>
    <submittedName>
        <fullName evidence="1">Uncharacterized protein</fullName>
    </submittedName>
</protein>
<proteinExistence type="predicted"/>
<name>A0ACC0KLZ2_CHOFU</name>
<sequence>MTTVVNTEEASTSYNYDRSSLTGKTPVRREYRFPRQLAATSPHERILARFRAARQNHEEECVVVESDPETSPPSDSESSVSEDSAVFPTPSPPAPPAQPICKSTSETDIYYRKAQPGKENTLYRPVSHKKTSRLPAPTSHKKPLVERNDN</sequence>
<dbReference type="EMBL" id="CM046120">
    <property type="protein sequence ID" value="KAI8437295.1"/>
    <property type="molecule type" value="Genomic_DNA"/>
</dbReference>
<evidence type="ECO:0000313" key="1">
    <source>
        <dbReference type="EMBL" id="KAI8437295.1"/>
    </source>
</evidence>
<comment type="caution">
    <text evidence="1">The sequence shown here is derived from an EMBL/GenBank/DDBJ whole genome shotgun (WGS) entry which is preliminary data.</text>
</comment>
<evidence type="ECO:0000313" key="2">
    <source>
        <dbReference type="Proteomes" id="UP001064048"/>
    </source>
</evidence>
<gene>
    <name evidence="1" type="ORF">MSG28_011667</name>
</gene>
<accession>A0ACC0KLZ2</accession>
<dbReference type="Proteomes" id="UP001064048">
    <property type="component" value="Chromosome 20"/>
</dbReference>